<comment type="similarity">
    <text evidence="1">Belongs to the sulfatase family.</text>
</comment>
<name>A0A9D9HK21_9BACT</name>
<dbReference type="InterPro" id="IPR050738">
    <property type="entry name" value="Sulfatase"/>
</dbReference>
<reference evidence="5" key="1">
    <citation type="submission" date="2020-10" db="EMBL/GenBank/DDBJ databases">
        <authorList>
            <person name="Gilroy R."/>
        </authorList>
    </citation>
    <scope>NUCLEOTIDE SEQUENCE</scope>
    <source>
        <strain evidence="5">B1-3475</strain>
    </source>
</reference>
<dbReference type="Gene3D" id="3.30.1120.10">
    <property type="match status" value="1"/>
</dbReference>
<dbReference type="InterPro" id="IPR017850">
    <property type="entry name" value="Alkaline_phosphatase_core_sf"/>
</dbReference>
<dbReference type="PANTHER" id="PTHR42693:SF53">
    <property type="entry name" value="ENDO-4-O-SULFATASE"/>
    <property type="match status" value="1"/>
</dbReference>
<evidence type="ECO:0000256" key="2">
    <source>
        <dbReference type="ARBA" id="ARBA00022801"/>
    </source>
</evidence>
<evidence type="ECO:0000313" key="5">
    <source>
        <dbReference type="EMBL" id="MBO8455279.1"/>
    </source>
</evidence>
<protein>
    <submittedName>
        <fullName evidence="5">Sulfatase</fullName>
    </submittedName>
</protein>
<feature type="modified residue" description="3-oxoalanine (Ser)" evidence="3">
    <location>
        <position position="85"/>
    </location>
</feature>
<proteinExistence type="inferred from homology"/>
<evidence type="ECO:0000259" key="4">
    <source>
        <dbReference type="Pfam" id="PF00884"/>
    </source>
</evidence>
<dbReference type="Proteomes" id="UP000823617">
    <property type="component" value="Unassembled WGS sequence"/>
</dbReference>
<dbReference type="PROSITE" id="PS51257">
    <property type="entry name" value="PROKAR_LIPOPROTEIN"/>
    <property type="match status" value="1"/>
</dbReference>
<dbReference type="GO" id="GO:0004065">
    <property type="term" value="F:arylsulfatase activity"/>
    <property type="evidence" value="ECO:0007669"/>
    <property type="project" value="TreeGrafter"/>
</dbReference>
<dbReference type="Pfam" id="PF00884">
    <property type="entry name" value="Sulfatase"/>
    <property type="match status" value="1"/>
</dbReference>
<dbReference type="EMBL" id="JADIMK010000023">
    <property type="protein sequence ID" value="MBO8455279.1"/>
    <property type="molecule type" value="Genomic_DNA"/>
</dbReference>
<dbReference type="InterPro" id="IPR000917">
    <property type="entry name" value="Sulfatase_N"/>
</dbReference>
<comment type="caution">
    <text evidence="5">The sequence shown here is derived from an EMBL/GenBank/DDBJ whole genome shotgun (WGS) entry which is preliminary data.</text>
</comment>
<evidence type="ECO:0000313" key="6">
    <source>
        <dbReference type="Proteomes" id="UP000823617"/>
    </source>
</evidence>
<dbReference type="PANTHER" id="PTHR42693">
    <property type="entry name" value="ARYLSULFATASE FAMILY MEMBER"/>
    <property type="match status" value="1"/>
</dbReference>
<accession>A0A9D9HK21</accession>
<comment type="PTM">
    <text evidence="3">The conversion to 3-oxoalanine (also known as C-formylglycine, FGly), of a serine or cysteine residue in prokaryotes and of a cysteine residue in eukaryotes, is critical for catalytic activity.</text>
</comment>
<gene>
    <name evidence="5" type="ORF">IAC08_02600</name>
</gene>
<feature type="domain" description="Sulfatase N-terminal" evidence="4">
    <location>
        <begin position="26"/>
        <end position="377"/>
    </location>
</feature>
<dbReference type="AlphaFoldDB" id="A0A9D9HK21"/>
<evidence type="ECO:0000256" key="1">
    <source>
        <dbReference type="ARBA" id="ARBA00008779"/>
    </source>
</evidence>
<dbReference type="CDD" id="cd16034">
    <property type="entry name" value="sulfatase_like"/>
    <property type="match status" value="1"/>
</dbReference>
<sequence length="515" mass="58647">MRYRNILLPLSGLAAISCSGSRETAPNIIYVFPDQFRASAMAFWDKEEYAPHVLWQADPVITPNLDRFADESLVLSDAVSTCPLSSPYRGMFLTGMYPERNGITLNCMALRPESTLRTDAVCISDVLKAAGYSCGYIGKLHAETPMKNDPANPGHYVSDRTPEWDAYTPPERRHGFDWWYSYGTYDVHKDPHYWDTEGIRHDPREFSVKHETDKAIEYLRNRNGERDPGKPFFLVLAYNPPHSPYSGPEDCMEEDFRLYEDMDYSSLYVRDNADTTLAKAPSARYYFANVTAVDREFGRLMEELKSLGLDRNTIVVFTSDHGETMCSHGTSDPKNSIYEESYNVPFMIRYPGHIRHRVDSLLLSTTDIMPTLLGLSGLGDRIPESVQGHDLSPVFLENGQECTRPDAALYIRNIDGEKGPDGIVHGFFPQARGIRTGRYSMEVSIDRDTTISQVLIFDNIKDPYQMTPISCEDNPELFRTLCGILEEKLMESDDIWYREGIYRISNHTNSDEKAI</sequence>
<organism evidence="5 6">
    <name type="scientific">Candidatus Cryptobacteroides intestinigallinarum</name>
    <dbReference type="NCBI Taxonomy" id="2840767"/>
    <lineage>
        <taxon>Bacteria</taxon>
        <taxon>Pseudomonadati</taxon>
        <taxon>Bacteroidota</taxon>
        <taxon>Bacteroidia</taxon>
        <taxon>Bacteroidales</taxon>
        <taxon>Candidatus Cryptobacteroides</taxon>
    </lineage>
</organism>
<dbReference type="Gene3D" id="3.40.720.10">
    <property type="entry name" value="Alkaline Phosphatase, subunit A"/>
    <property type="match status" value="1"/>
</dbReference>
<reference evidence="5" key="2">
    <citation type="journal article" date="2021" name="PeerJ">
        <title>Extensive microbial diversity within the chicken gut microbiome revealed by metagenomics and culture.</title>
        <authorList>
            <person name="Gilroy R."/>
            <person name="Ravi A."/>
            <person name="Getino M."/>
            <person name="Pursley I."/>
            <person name="Horton D.L."/>
            <person name="Alikhan N.F."/>
            <person name="Baker D."/>
            <person name="Gharbi K."/>
            <person name="Hall N."/>
            <person name="Watson M."/>
            <person name="Adriaenssens E.M."/>
            <person name="Foster-Nyarko E."/>
            <person name="Jarju S."/>
            <person name="Secka A."/>
            <person name="Antonio M."/>
            <person name="Oren A."/>
            <person name="Chaudhuri R.R."/>
            <person name="La Ragione R."/>
            <person name="Hildebrand F."/>
            <person name="Pallen M.J."/>
        </authorList>
    </citation>
    <scope>NUCLEOTIDE SEQUENCE</scope>
    <source>
        <strain evidence="5">B1-3475</strain>
    </source>
</reference>
<keyword evidence="2" id="KW-0378">Hydrolase</keyword>
<evidence type="ECO:0000256" key="3">
    <source>
        <dbReference type="PIRSR" id="PIRSR600917-52"/>
    </source>
</evidence>
<dbReference type="SUPFAM" id="SSF53649">
    <property type="entry name" value="Alkaline phosphatase-like"/>
    <property type="match status" value="1"/>
</dbReference>